<name>K1QDM4_MAGGI</name>
<dbReference type="EMBL" id="JH817607">
    <property type="protein sequence ID" value="EKC26925.1"/>
    <property type="molecule type" value="Genomic_DNA"/>
</dbReference>
<dbReference type="CDD" id="cd13905">
    <property type="entry name" value="CuRO_3_tcLLC2_insect_like"/>
    <property type="match status" value="1"/>
</dbReference>
<dbReference type="PROSITE" id="PS00079">
    <property type="entry name" value="MULTICOPPER_OXIDASE1"/>
    <property type="match status" value="1"/>
</dbReference>
<dbReference type="Gene3D" id="2.60.40.420">
    <property type="entry name" value="Cupredoxins - blue copper proteins"/>
    <property type="match status" value="3"/>
</dbReference>
<comment type="similarity">
    <text evidence="1">Belongs to the multicopper oxidase family.</text>
</comment>
<dbReference type="InParanoid" id="K1QDM4"/>
<dbReference type="Pfam" id="PF07732">
    <property type="entry name" value="Cu-oxidase_3"/>
    <property type="match status" value="1"/>
</dbReference>
<dbReference type="GO" id="GO:0005886">
    <property type="term" value="C:plasma membrane"/>
    <property type="evidence" value="ECO:0007669"/>
    <property type="project" value="TreeGrafter"/>
</dbReference>
<dbReference type="SUPFAM" id="SSF49503">
    <property type="entry name" value="Cupredoxins"/>
    <property type="match status" value="3"/>
</dbReference>
<organism evidence="5">
    <name type="scientific">Magallana gigas</name>
    <name type="common">Pacific oyster</name>
    <name type="synonym">Crassostrea gigas</name>
    <dbReference type="NCBI Taxonomy" id="29159"/>
    <lineage>
        <taxon>Eukaryota</taxon>
        <taxon>Metazoa</taxon>
        <taxon>Spiralia</taxon>
        <taxon>Lophotrochozoa</taxon>
        <taxon>Mollusca</taxon>
        <taxon>Bivalvia</taxon>
        <taxon>Autobranchia</taxon>
        <taxon>Pteriomorphia</taxon>
        <taxon>Ostreida</taxon>
        <taxon>Ostreoidea</taxon>
        <taxon>Ostreidae</taxon>
        <taxon>Magallana</taxon>
    </lineage>
</organism>
<keyword evidence="2" id="KW-0479">Metal-binding</keyword>
<dbReference type="Pfam" id="PF07731">
    <property type="entry name" value="Cu-oxidase_2"/>
    <property type="match status" value="1"/>
</dbReference>
<evidence type="ECO:0000256" key="2">
    <source>
        <dbReference type="ARBA" id="ARBA00022723"/>
    </source>
</evidence>
<evidence type="ECO:0000256" key="3">
    <source>
        <dbReference type="ARBA" id="ARBA00023002"/>
    </source>
</evidence>
<accession>K1QDM4</accession>
<proteinExistence type="inferred from homology"/>
<dbReference type="AlphaFoldDB" id="K1QDM4"/>
<protein>
    <submittedName>
        <fullName evidence="5">Laccase-25</fullName>
    </submittedName>
</protein>
<dbReference type="InterPro" id="IPR011706">
    <property type="entry name" value="Cu-oxidase_C"/>
</dbReference>
<sequence length="518" mass="59033">MFQSKTPWMDGASMISQCPILPGQMFTYKFIANPPGTHWYHSHHGAMRREGLHGAFIVLPRQGKEHKMLLIATDGYDLSTIWIDYLFINPAETYDVIVFANNTPGNYWIRVQTNEVMDQNHNRVDPNVSFALLHYQEVEVYYPDSKRKECAEFDSCVIANSHWSPITMSKWEPRAQYLSVADMRAPANDKRASPIAVPESLEDFQEVFLNFHFNGSALLFGRPAVNAIHFKNPPVPLQVSPEIVNERNVVCNNTDMDHCGEFCRCTHVIKLASKKVTQIVLLNENGISGGPSHPVHLHGNHFHVLKYGSGEINKTTGFTQGPTKDIQFSSDFRSAQWRNSSWNFGNVPGINIENPPKKDTIMVPFRGYVIIRFRTDNPGFWLMHCHLEGHMDIGMAVVLQVGEISEQPKPPKDFPKCSNFKRESLYKPVSKEHFNGFLQLLDVEKTTTKGNTTKDSTNTDSDTYVMSSTSYVTIIVFLVAFFVGVAVFGTLLLIRHCRWHRGYDQMNENDRMRILNEN</sequence>
<dbReference type="InterPro" id="IPR011707">
    <property type="entry name" value="Cu-oxidase-like_N"/>
</dbReference>
<evidence type="ECO:0000256" key="4">
    <source>
        <dbReference type="ARBA" id="ARBA00023008"/>
    </source>
</evidence>
<dbReference type="PANTHER" id="PTHR11709:SF394">
    <property type="entry name" value="FI03373P-RELATED"/>
    <property type="match status" value="1"/>
</dbReference>
<keyword evidence="3" id="KW-0560">Oxidoreductase</keyword>
<reference evidence="5" key="1">
    <citation type="journal article" date="2012" name="Nature">
        <title>The oyster genome reveals stress adaptation and complexity of shell formation.</title>
        <authorList>
            <person name="Zhang G."/>
            <person name="Fang X."/>
            <person name="Guo X."/>
            <person name="Li L."/>
            <person name="Luo R."/>
            <person name="Xu F."/>
            <person name="Yang P."/>
            <person name="Zhang L."/>
            <person name="Wang X."/>
            <person name="Qi H."/>
            <person name="Xiong Z."/>
            <person name="Que H."/>
            <person name="Xie Y."/>
            <person name="Holland P.W."/>
            <person name="Paps J."/>
            <person name="Zhu Y."/>
            <person name="Wu F."/>
            <person name="Chen Y."/>
            <person name="Wang J."/>
            <person name="Peng C."/>
            <person name="Meng J."/>
            <person name="Yang L."/>
            <person name="Liu J."/>
            <person name="Wen B."/>
            <person name="Zhang N."/>
            <person name="Huang Z."/>
            <person name="Zhu Q."/>
            <person name="Feng Y."/>
            <person name="Mount A."/>
            <person name="Hedgecock D."/>
            <person name="Xu Z."/>
            <person name="Liu Y."/>
            <person name="Domazet-Loso T."/>
            <person name="Du Y."/>
            <person name="Sun X."/>
            <person name="Zhang S."/>
            <person name="Liu B."/>
            <person name="Cheng P."/>
            <person name="Jiang X."/>
            <person name="Li J."/>
            <person name="Fan D."/>
            <person name="Wang W."/>
            <person name="Fu W."/>
            <person name="Wang T."/>
            <person name="Wang B."/>
            <person name="Zhang J."/>
            <person name="Peng Z."/>
            <person name="Li Y."/>
            <person name="Li N."/>
            <person name="Wang J."/>
            <person name="Chen M."/>
            <person name="He Y."/>
            <person name="Tan F."/>
            <person name="Song X."/>
            <person name="Zheng Q."/>
            <person name="Huang R."/>
            <person name="Yang H."/>
            <person name="Du X."/>
            <person name="Chen L."/>
            <person name="Yang M."/>
            <person name="Gaffney P.M."/>
            <person name="Wang S."/>
            <person name="Luo L."/>
            <person name="She Z."/>
            <person name="Ming Y."/>
            <person name="Huang W."/>
            <person name="Zhang S."/>
            <person name="Huang B."/>
            <person name="Zhang Y."/>
            <person name="Qu T."/>
            <person name="Ni P."/>
            <person name="Miao G."/>
            <person name="Wang J."/>
            <person name="Wang Q."/>
            <person name="Steinberg C.E."/>
            <person name="Wang H."/>
            <person name="Li N."/>
            <person name="Qian L."/>
            <person name="Zhang G."/>
            <person name="Li Y."/>
            <person name="Yang H."/>
            <person name="Liu X."/>
            <person name="Wang J."/>
            <person name="Yin Y."/>
            <person name="Wang J."/>
        </authorList>
    </citation>
    <scope>NUCLEOTIDE SEQUENCE [LARGE SCALE GENOMIC DNA]</scope>
    <source>
        <strain evidence="5">05x7-T-G4-1.051#20</strain>
    </source>
</reference>
<keyword evidence="4" id="KW-0186">Copper</keyword>
<gene>
    <name evidence="5" type="ORF">CGI_10004445</name>
</gene>
<dbReference type="GO" id="GO:0016491">
    <property type="term" value="F:oxidoreductase activity"/>
    <property type="evidence" value="ECO:0007669"/>
    <property type="project" value="UniProtKB-KW"/>
</dbReference>
<dbReference type="InterPro" id="IPR045087">
    <property type="entry name" value="Cu-oxidase_fam"/>
</dbReference>
<dbReference type="GO" id="GO:0006826">
    <property type="term" value="P:iron ion transport"/>
    <property type="evidence" value="ECO:0007669"/>
    <property type="project" value="TreeGrafter"/>
</dbReference>
<dbReference type="InterPro" id="IPR001117">
    <property type="entry name" value="Cu-oxidase_2nd"/>
</dbReference>
<dbReference type="GO" id="GO:0005507">
    <property type="term" value="F:copper ion binding"/>
    <property type="evidence" value="ECO:0007669"/>
    <property type="project" value="InterPro"/>
</dbReference>
<dbReference type="PROSITE" id="PS00080">
    <property type="entry name" value="MULTICOPPER_OXIDASE2"/>
    <property type="match status" value="1"/>
</dbReference>
<dbReference type="HOGENOM" id="CLU_006504_8_2_1"/>
<evidence type="ECO:0000256" key="1">
    <source>
        <dbReference type="ARBA" id="ARBA00010609"/>
    </source>
</evidence>
<dbReference type="PANTHER" id="PTHR11709">
    <property type="entry name" value="MULTI-COPPER OXIDASE"/>
    <property type="match status" value="1"/>
</dbReference>
<dbReference type="InterPro" id="IPR008972">
    <property type="entry name" value="Cupredoxin"/>
</dbReference>
<dbReference type="InterPro" id="IPR002355">
    <property type="entry name" value="Cu_oxidase_Cu_BS"/>
</dbReference>
<evidence type="ECO:0000313" key="5">
    <source>
        <dbReference type="EMBL" id="EKC26925.1"/>
    </source>
</evidence>
<dbReference type="InterPro" id="IPR033138">
    <property type="entry name" value="Cu_oxidase_CS"/>
</dbReference>
<dbReference type="Pfam" id="PF00394">
    <property type="entry name" value="Cu-oxidase"/>
    <property type="match status" value="1"/>
</dbReference>